<proteinExistence type="predicted"/>
<evidence type="ECO:0000256" key="2">
    <source>
        <dbReference type="SAM" id="SignalP"/>
    </source>
</evidence>
<evidence type="ECO:0000313" key="4">
    <source>
        <dbReference type="Proteomes" id="UP000245916"/>
    </source>
</evidence>
<accession>A0A2U2IZX4</accession>
<feature type="signal peptide" evidence="2">
    <location>
        <begin position="1"/>
        <end position="22"/>
    </location>
</feature>
<feature type="chain" id="PRO_5015538397" description="DUF1236 domain-containing protein" evidence="2">
    <location>
        <begin position="23"/>
        <end position="288"/>
    </location>
</feature>
<keyword evidence="4" id="KW-1185">Reference proteome</keyword>
<protein>
    <recommendedName>
        <fullName evidence="5">DUF1236 domain-containing protein</fullName>
    </recommendedName>
</protein>
<evidence type="ECO:0000256" key="1">
    <source>
        <dbReference type="SAM" id="MobiDB-lite"/>
    </source>
</evidence>
<organism evidence="3 4">
    <name type="scientific">Allosphingosinicella humi</name>
    <dbReference type="NCBI Taxonomy" id="2068657"/>
    <lineage>
        <taxon>Bacteria</taxon>
        <taxon>Pseudomonadati</taxon>
        <taxon>Pseudomonadota</taxon>
        <taxon>Alphaproteobacteria</taxon>
        <taxon>Sphingomonadales</taxon>
        <taxon>Sphingomonadaceae</taxon>
        <taxon>Allosphingosinicella</taxon>
    </lineage>
</organism>
<evidence type="ECO:0000313" key="3">
    <source>
        <dbReference type="EMBL" id="PWG01634.1"/>
    </source>
</evidence>
<dbReference type="Proteomes" id="UP000245916">
    <property type="component" value="Unassembled WGS sequence"/>
</dbReference>
<dbReference type="EMBL" id="QFFF01000001">
    <property type="protein sequence ID" value="PWG01634.1"/>
    <property type="molecule type" value="Genomic_DNA"/>
</dbReference>
<gene>
    <name evidence="3" type="ORF">DF286_01170</name>
</gene>
<evidence type="ECO:0008006" key="5">
    <source>
        <dbReference type="Google" id="ProtNLM"/>
    </source>
</evidence>
<feature type="region of interest" description="Disordered" evidence="1">
    <location>
        <begin position="114"/>
        <end position="147"/>
    </location>
</feature>
<dbReference type="AlphaFoldDB" id="A0A2U2IZX4"/>
<sequence>MNKIIMTLAAVSALTLAGSATAQYQPRDARADRLQAEIDAGLRSGTIATADARNLHEQLRQLRYTEYQYSRDGLTQTERRDLRDRTRNLREQIRYAEQARSGYGYAQNQWIDSNRDGFDDRDYDRDGRWDDDQRYGSSDRIDRDRDGWDDRDYDRDGRWEDDLRYGSADRIDRNRDGWDDRDLDRDGRWDDDGYYGQGGPYYGQGGPLEEVNQVCPDRSGFSGVLGSLLGMDNCLSVGERVTGGLYALPPEYQAQFRDGGGYYYRYLDGNVVQIDARTGVVAHIYDVD</sequence>
<comment type="caution">
    <text evidence="3">The sequence shown here is derived from an EMBL/GenBank/DDBJ whole genome shotgun (WGS) entry which is preliminary data.</text>
</comment>
<reference evidence="3 4" key="1">
    <citation type="submission" date="2018-05" db="EMBL/GenBank/DDBJ databases">
        <title>Genome of Sphingosinicella humi QZX222.</title>
        <authorList>
            <person name="Qiao Z."/>
            <person name="Wang G."/>
        </authorList>
    </citation>
    <scope>NUCLEOTIDE SEQUENCE [LARGE SCALE GENOMIC DNA]</scope>
    <source>
        <strain evidence="3 4">QZX222</strain>
    </source>
</reference>
<name>A0A2U2IZX4_9SPHN</name>
<dbReference type="RefSeq" id="WP_109269774.1">
    <property type="nucleotide sequence ID" value="NZ_QFFF01000001.1"/>
</dbReference>
<keyword evidence="2" id="KW-0732">Signal</keyword>
<dbReference type="OrthoDB" id="7569823at2"/>